<name>A0A1G4BEA1_9PEZI</name>
<organism evidence="1 2">
    <name type="scientific">Colletotrichum orchidophilum</name>
    <dbReference type="NCBI Taxonomy" id="1209926"/>
    <lineage>
        <taxon>Eukaryota</taxon>
        <taxon>Fungi</taxon>
        <taxon>Dikarya</taxon>
        <taxon>Ascomycota</taxon>
        <taxon>Pezizomycotina</taxon>
        <taxon>Sordariomycetes</taxon>
        <taxon>Hypocreomycetidae</taxon>
        <taxon>Glomerellales</taxon>
        <taxon>Glomerellaceae</taxon>
        <taxon>Colletotrichum</taxon>
    </lineage>
</organism>
<evidence type="ECO:0000313" key="1">
    <source>
        <dbReference type="EMBL" id="OHE99646.1"/>
    </source>
</evidence>
<dbReference type="EMBL" id="MJBS01000034">
    <property type="protein sequence ID" value="OHE99646.1"/>
    <property type="molecule type" value="Genomic_DNA"/>
</dbReference>
<sequence length="163" mass="18101">MPTRRCSYAQQQDEILCEHYGDVQDWDCEAVTNRGFFTASTEGVADHQSEHLPTEADIVVHSAARDGCDGGSPGWLLHHRQMWRLHQIVVYSEYADDKATLPQSEVAKITGFRPAHVGGLIFAANPLPGKGKLAAEIRVIGKIDAFFEDQVWKTAIDQVKALK</sequence>
<gene>
    <name evidence="1" type="ORF">CORC01_05004</name>
</gene>
<evidence type="ECO:0000313" key="2">
    <source>
        <dbReference type="Proteomes" id="UP000176998"/>
    </source>
</evidence>
<dbReference type="Proteomes" id="UP000176998">
    <property type="component" value="Unassembled WGS sequence"/>
</dbReference>
<dbReference type="RefSeq" id="XP_022476792.1">
    <property type="nucleotide sequence ID" value="XM_022616651.1"/>
</dbReference>
<keyword evidence="2" id="KW-1185">Reference proteome</keyword>
<dbReference type="OrthoDB" id="429143at2759"/>
<dbReference type="AlphaFoldDB" id="A0A1G4BEA1"/>
<accession>A0A1G4BEA1</accession>
<dbReference type="STRING" id="1209926.A0A1G4BEA1"/>
<comment type="caution">
    <text evidence="1">The sequence shown here is derived from an EMBL/GenBank/DDBJ whole genome shotgun (WGS) entry which is preliminary data.</text>
</comment>
<proteinExistence type="predicted"/>
<reference evidence="1 2" key="1">
    <citation type="submission" date="2016-09" db="EMBL/GenBank/DDBJ databases">
        <authorList>
            <person name="Capua I."/>
            <person name="De Benedictis P."/>
            <person name="Joannis T."/>
            <person name="Lombin L.H."/>
            <person name="Cattoli G."/>
        </authorList>
    </citation>
    <scope>NUCLEOTIDE SEQUENCE [LARGE SCALE GENOMIC DNA]</scope>
    <source>
        <strain evidence="1 2">IMI 309357</strain>
    </source>
</reference>
<protein>
    <submittedName>
        <fullName evidence="1">Uncharacterized protein</fullName>
    </submittedName>
</protein>
<dbReference type="GeneID" id="34558161"/>